<dbReference type="GO" id="GO:0016787">
    <property type="term" value="F:hydrolase activity"/>
    <property type="evidence" value="ECO:0007669"/>
    <property type="project" value="UniProtKB-KW"/>
</dbReference>
<proteinExistence type="predicted"/>
<dbReference type="EMBL" id="VOHL01000001">
    <property type="protein sequence ID" value="TWS98670.1"/>
    <property type="molecule type" value="Genomic_DNA"/>
</dbReference>
<dbReference type="PANTHER" id="PTHR43798:SF33">
    <property type="entry name" value="HYDROLASE, PUTATIVE (AFU_ORTHOLOGUE AFUA_2G14860)-RELATED"/>
    <property type="match status" value="1"/>
</dbReference>
<dbReference type="InterPro" id="IPR050266">
    <property type="entry name" value="AB_hydrolase_sf"/>
</dbReference>
<evidence type="ECO:0000313" key="4">
    <source>
        <dbReference type="EMBL" id="TWS98670.1"/>
    </source>
</evidence>
<dbReference type="RefSeq" id="WP_146565460.1">
    <property type="nucleotide sequence ID" value="NZ_VOHL01000001.1"/>
</dbReference>
<keyword evidence="4" id="KW-0378">Hydrolase</keyword>
<dbReference type="PANTHER" id="PTHR43798">
    <property type="entry name" value="MONOACYLGLYCEROL LIPASE"/>
    <property type="match status" value="1"/>
</dbReference>
<accession>A0A5C5SEF2</accession>
<keyword evidence="5" id="KW-1185">Reference proteome</keyword>
<dbReference type="InterPro" id="IPR022742">
    <property type="entry name" value="Hydrolase_4"/>
</dbReference>
<comment type="caution">
    <text evidence="4">The sequence shown here is derived from an EMBL/GenBank/DDBJ whole genome shotgun (WGS) entry which is preliminary data.</text>
</comment>
<gene>
    <name evidence="4" type="ORF">FRX57_00135</name>
</gene>
<dbReference type="Pfam" id="PF00561">
    <property type="entry name" value="Abhydrolase_1"/>
    <property type="match status" value="1"/>
</dbReference>
<feature type="domain" description="AB hydrolase-1" evidence="2">
    <location>
        <begin position="242"/>
        <end position="295"/>
    </location>
</feature>
<organism evidence="4 5">
    <name type="scientific">Streptococcus cuniculipharyngis</name>
    <dbReference type="NCBI Taxonomy" id="1562651"/>
    <lineage>
        <taxon>Bacteria</taxon>
        <taxon>Bacillati</taxon>
        <taxon>Bacillota</taxon>
        <taxon>Bacilli</taxon>
        <taxon>Lactobacillales</taxon>
        <taxon>Streptococcaceae</taxon>
        <taxon>Streptococcus</taxon>
    </lineage>
</organism>
<dbReference type="AlphaFoldDB" id="A0A5C5SEF2"/>
<dbReference type="OrthoDB" id="9780269at2"/>
<dbReference type="Proteomes" id="UP000317430">
    <property type="component" value="Unassembled WGS sequence"/>
</dbReference>
<protein>
    <submittedName>
        <fullName evidence="4">Alpha/beta hydrolase</fullName>
    </submittedName>
</protein>
<dbReference type="InterPro" id="IPR029058">
    <property type="entry name" value="AB_hydrolase_fold"/>
</dbReference>
<feature type="region of interest" description="Disordered" evidence="1">
    <location>
        <begin position="32"/>
        <end position="63"/>
    </location>
</feature>
<dbReference type="SUPFAM" id="SSF53474">
    <property type="entry name" value="alpha/beta-Hydrolases"/>
    <property type="match status" value="1"/>
</dbReference>
<dbReference type="Gene3D" id="3.40.50.1820">
    <property type="entry name" value="alpha/beta hydrolase"/>
    <property type="match status" value="1"/>
</dbReference>
<dbReference type="GO" id="GO:0016020">
    <property type="term" value="C:membrane"/>
    <property type="evidence" value="ECO:0007669"/>
    <property type="project" value="TreeGrafter"/>
</dbReference>
<sequence>MKKYLYLLIALLFLGLVWLFLQAHVQVKTQPSTEQANLTSTKNSLATSTPSVAPKPSQELENETYTVDREQITLYGKLTAPKTFKQEKRPLVIIAHGFNNTLDMYDDYAQYLAKLGYVVYSFDFYGGSTRSRSGGTDMLNMSVLTQEADLAAVVNKLSQESFIDTRNISLLGVSQGGVVSTLYAADNPQKISKLLLIFPAFVLFDDVKETYNQLGVASPDQLPAIISHRNAQLGSIYLTDALTIDIKQKMQAVNQPVLIIQGTDDQVVPYSYAQEASNLFPQATLVTVPEGQHWIDQAFNQIALPALTEFLIQNSRQ</sequence>
<feature type="domain" description="Serine aminopeptidase S33" evidence="3">
    <location>
        <begin position="87"/>
        <end position="203"/>
    </location>
</feature>
<evidence type="ECO:0000256" key="1">
    <source>
        <dbReference type="SAM" id="MobiDB-lite"/>
    </source>
</evidence>
<evidence type="ECO:0000313" key="5">
    <source>
        <dbReference type="Proteomes" id="UP000317430"/>
    </source>
</evidence>
<dbReference type="Pfam" id="PF12146">
    <property type="entry name" value="Hydrolase_4"/>
    <property type="match status" value="1"/>
</dbReference>
<reference evidence="4 5" key="1">
    <citation type="submission" date="2019-08" db="EMBL/GenBank/DDBJ databases">
        <authorList>
            <person name="Lei W."/>
        </authorList>
    </citation>
    <scope>NUCLEOTIDE SEQUENCE [LARGE SCALE GENOMIC DNA]</scope>
    <source>
        <strain evidence="4 5">CCUG 66496</strain>
    </source>
</reference>
<name>A0A5C5SEF2_9STRE</name>
<dbReference type="InterPro" id="IPR000073">
    <property type="entry name" value="AB_hydrolase_1"/>
</dbReference>
<evidence type="ECO:0000259" key="2">
    <source>
        <dbReference type="Pfam" id="PF00561"/>
    </source>
</evidence>
<evidence type="ECO:0000259" key="3">
    <source>
        <dbReference type="Pfam" id="PF12146"/>
    </source>
</evidence>
<feature type="compositionally biased region" description="Polar residues" evidence="1">
    <location>
        <begin position="32"/>
        <end position="51"/>
    </location>
</feature>